<reference evidence="1 2" key="1">
    <citation type="submission" date="2022-04" db="EMBL/GenBank/DDBJ databases">
        <title>Streptomyces sp. nov. LCR6-01 isolated from Lichen of Dirinaria sp.</title>
        <authorList>
            <person name="Kanchanasin P."/>
            <person name="Tanasupawat S."/>
            <person name="Phongsopitanun W."/>
        </authorList>
    </citation>
    <scope>NUCLEOTIDE SEQUENCE [LARGE SCALE GENOMIC DNA]</scope>
    <source>
        <strain evidence="1 2">LCR6-01</strain>
    </source>
</reference>
<gene>
    <name evidence="1" type="ORF">M1O15_17520</name>
</gene>
<sequence length="178" mass="19734">MADTETAAETVAGKTRHLVVHDYGMGGVWWWVWAASAEEIPREVAEVEVVTDPETRARAAEWGLEEVHLDAPGPDALSSLRAQREAQRGEPGFGALAGRERVYLRWQEDGEGSSLVCELGPDGRRLRQVEVAADGSSVRTTPEDWLFNPPMDLWDPRYASWETGAEEFEAAWRDATPG</sequence>
<name>A0ABT0ICW3_9ACTN</name>
<dbReference type="RefSeq" id="WP_248634825.1">
    <property type="nucleotide sequence ID" value="NZ_JALPTH010000016.1"/>
</dbReference>
<proteinExistence type="predicted"/>
<accession>A0ABT0ICW3</accession>
<organism evidence="1 2">
    <name type="scientific">Streptomyces lichenis</name>
    <dbReference type="NCBI Taxonomy" id="2306967"/>
    <lineage>
        <taxon>Bacteria</taxon>
        <taxon>Bacillati</taxon>
        <taxon>Actinomycetota</taxon>
        <taxon>Actinomycetes</taxon>
        <taxon>Kitasatosporales</taxon>
        <taxon>Streptomycetaceae</taxon>
        <taxon>Streptomyces</taxon>
    </lineage>
</organism>
<comment type="caution">
    <text evidence="1">The sequence shown here is derived from an EMBL/GenBank/DDBJ whole genome shotgun (WGS) entry which is preliminary data.</text>
</comment>
<dbReference type="Proteomes" id="UP001522868">
    <property type="component" value="Unassembled WGS sequence"/>
</dbReference>
<evidence type="ECO:0000313" key="1">
    <source>
        <dbReference type="EMBL" id="MCK8679158.1"/>
    </source>
</evidence>
<dbReference type="EMBL" id="JALPTH010000016">
    <property type="protein sequence ID" value="MCK8679158.1"/>
    <property type="molecule type" value="Genomic_DNA"/>
</dbReference>
<protein>
    <submittedName>
        <fullName evidence="1">Uncharacterized protein</fullName>
    </submittedName>
</protein>
<evidence type="ECO:0000313" key="2">
    <source>
        <dbReference type="Proteomes" id="UP001522868"/>
    </source>
</evidence>
<keyword evidence="2" id="KW-1185">Reference proteome</keyword>